<dbReference type="GO" id="GO:0016887">
    <property type="term" value="F:ATP hydrolysis activity"/>
    <property type="evidence" value="ECO:0007669"/>
    <property type="project" value="InterPro"/>
</dbReference>
<comment type="caution">
    <text evidence="3">The sequence shown here is derived from an EMBL/GenBank/DDBJ whole genome shotgun (WGS) entry which is preliminary data.</text>
</comment>
<dbReference type="GO" id="GO:0016020">
    <property type="term" value="C:membrane"/>
    <property type="evidence" value="ECO:0007669"/>
    <property type="project" value="InterPro"/>
</dbReference>
<evidence type="ECO:0000256" key="1">
    <source>
        <dbReference type="ARBA" id="ARBA00008526"/>
    </source>
</evidence>
<evidence type="ECO:0000313" key="4">
    <source>
        <dbReference type="Proteomes" id="UP000541444"/>
    </source>
</evidence>
<feature type="domain" description="ABC transporter" evidence="2">
    <location>
        <begin position="40"/>
        <end position="127"/>
    </location>
</feature>
<dbReference type="Pfam" id="PF00005">
    <property type="entry name" value="ABC_tran"/>
    <property type="match status" value="1"/>
</dbReference>
<dbReference type="GO" id="GO:0005524">
    <property type="term" value="F:ATP binding"/>
    <property type="evidence" value="ECO:0007669"/>
    <property type="project" value="InterPro"/>
</dbReference>
<reference evidence="3 4" key="1">
    <citation type="journal article" date="2020" name="IScience">
        <title>Genome Sequencing of the Endangered Kingdonia uniflora (Circaeasteraceae, Ranunculales) Reveals Potential Mechanisms of Evolutionary Specialization.</title>
        <authorList>
            <person name="Sun Y."/>
            <person name="Deng T."/>
            <person name="Zhang A."/>
            <person name="Moore M.J."/>
            <person name="Landis J.B."/>
            <person name="Lin N."/>
            <person name="Zhang H."/>
            <person name="Zhang X."/>
            <person name="Huang J."/>
            <person name="Zhang X."/>
            <person name="Sun H."/>
            <person name="Wang H."/>
        </authorList>
    </citation>
    <scope>NUCLEOTIDE SEQUENCE [LARGE SCALE GENOMIC DNA]</scope>
    <source>
        <strain evidence="3">TB1705</strain>
        <tissue evidence="3">Leaf</tissue>
    </source>
</reference>
<evidence type="ECO:0000259" key="2">
    <source>
        <dbReference type="Pfam" id="PF00005"/>
    </source>
</evidence>
<gene>
    <name evidence="3" type="ORF">GIB67_042393</name>
</gene>
<dbReference type="Proteomes" id="UP000541444">
    <property type="component" value="Unassembled WGS sequence"/>
</dbReference>
<organism evidence="3 4">
    <name type="scientific">Kingdonia uniflora</name>
    <dbReference type="NCBI Taxonomy" id="39325"/>
    <lineage>
        <taxon>Eukaryota</taxon>
        <taxon>Viridiplantae</taxon>
        <taxon>Streptophyta</taxon>
        <taxon>Embryophyta</taxon>
        <taxon>Tracheophyta</taxon>
        <taxon>Spermatophyta</taxon>
        <taxon>Magnoliopsida</taxon>
        <taxon>Ranunculales</taxon>
        <taxon>Circaeasteraceae</taxon>
        <taxon>Kingdonia</taxon>
    </lineage>
</organism>
<sequence length="137" mass="15488">MEAERHRVLSGSVENALICLHSLRKVYHGRRNQSPKVAVNSLTFAVQEGKCFGFLETNGAGKTITLSMLSGEECPTYGTAYIFGKDIRSNPEAVRRHIGYCPQFDGLFELLTVQEHLELYARIKGVLENRIKNVWFI</sequence>
<dbReference type="EMBL" id="JACGCM010001717">
    <property type="protein sequence ID" value="KAF6151058.1"/>
    <property type="molecule type" value="Genomic_DNA"/>
</dbReference>
<comment type="similarity">
    <text evidence="1">Belongs to the ABC transporter superfamily. ABCA family. CPR flippase (TC 3.A.1.211) subfamily.</text>
</comment>
<dbReference type="InterPro" id="IPR003439">
    <property type="entry name" value="ABC_transporter-like_ATP-bd"/>
</dbReference>
<dbReference type="Gene3D" id="3.40.50.300">
    <property type="entry name" value="P-loop containing nucleotide triphosphate hydrolases"/>
    <property type="match status" value="1"/>
</dbReference>
<dbReference type="AlphaFoldDB" id="A0A7J7M8H9"/>
<dbReference type="InterPro" id="IPR026082">
    <property type="entry name" value="ABCA"/>
</dbReference>
<dbReference type="OrthoDB" id="1679454at2759"/>
<protein>
    <recommendedName>
        <fullName evidence="2">ABC transporter domain-containing protein</fullName>
    </recommendedName>
</protein>
<proteinExistence type="inferred from homology"/>
<dbReference type="PANTHER" id="PTHR19229:SF267">
    <property type="entry name" value="ABC TRANSPORTER A FAMILY MEMBER 1"/>
    <property type="match status" value="1"/>
</dbReference>
<evidence type="ECO:0000313" key="3">
    <source>
        <dbReference type="EMBL" id="KAF6151058.1"/>
    </source>
</evidence>
<keyword evidence="4" id="KW-1185">Reference proteome</keyword>
<dbReference type="GO" id="GO:0005319">
    <property type="term" value="F:lipid transporter activity"/>
    <property type="evidence" value="ECO:0007669"/>
    <property type="project" value="TreeGrafter"/>
</dbReference>
<name>A0A7J7M8H9_9MAGN</name>
<dbReference type="GO" id="GO:0140359">
    <property type="term" value="F:ABC-type transporter activity"/>
    <property type="evidence" value="ECO:0007669"/>
    <property type="project" value="InterPro"/>
</dbReference>
<dbReference type="InterPro" id="IPR027417">
    <property type="entry name" value="P-loop_NTPase"/>
</dbReference>
<dbReference type="SUPFAM" id="SSF52540">
    <property type="entry name" value="P-loop containing nucleoside triphosphate hydrolases"/>
    <property type="match status" value="1"/>
</dbReference>
<accession>A0A7J7M8H9</accession>
<dbReference type="PANTHER" id="PTHR19229">
    <property type="entry name" value="ATP-BINDING CASSETTE TRANSPORTER SUBFAMILY A ABCA"/>
    <property type="match status" value="1"/>
</dbReference>